<feature type="signal peptide" evidence="1">
    <location>
        <begin position="1"/>
        <end position="23"/>
    </location>
</feature>
<reference evidence="2 3" key="1">
    <citation type="submission" date="2017-10" db="EMBL/GenBank/DDBJ databases">
        <title>Sequencing the genomes of 1000 actinobacteria strains.</title>
        <authorList>
            <person name="Klenk H.-P."/>
        </authorList>
    </citation>
    <scope>NUCLEOTIDE SEQUENCE [LARGE SCALE GENOMIC DNA]</scope>
    <source>
        <strain evidence="2 3">DSM 15597</strain>
    </source>
</reference>
<dbReference type="EMBL" id="PDJC01000001">
    <property type="protein sequence ID" value="PFG17939.1"/>
    <property type="molecule type" value="Genomic_DNA"/>
</dbReference>
<evidence type="ECO:0000313" key="3">
    <source>
        <dbReference type="Proteomes" id="UP000226079"/>
    </source>
</evidence>
<dbReference type="AlphaFoldDB" id="A0A2A9CWI5"/>
<dbReference type="PROSITE" id="PS51257">
    <property type="entry name" value="PROKAR_LIPOPROTEIN"/>
    <property type="match status" value="1"/>
</dbReference>
<organism evidence="2 3">
    <name type="scientific">Propionicimonas paludicola</name>
    <dbReference type="NCBI Taxonomy" id="185243"/>
    <lineage>
        <taxon>Bacteria</taxon>
        <taxon>Bacillati</taxon>
        <taxon>Actinomycetota</taxon>
        <taxon>Actinomycetes</taxon>
        <taxon>Propionibacteriales</taxon>
        <taxon>Nocardioidaceae</taxon>
        <taxon>Propionicimonas</taxon>
    </lineage>
</organism>
<proteinExistence type="predicted"/>
<evidence type="ECO:0000313" key="2">
    <source>
        <dbReference type="EMBL" id="PFG17939.1"/>
    </source>
</evidence>
<dbReference type="Proteomes" id="UP000226079">
    <property type="component" value="Unassembled WGS sequence"/>
</dbReference>
<name>A0A2A9CWI5_9ACTN</name>
<keyword evidence="1" id="KW-0732">Signal</keyword>
<accession>A0A2A9CWI5</accession>
<sequence length="317" mass="35106">MKHQQPFVILAALLGLAISGCTVSPQPDIPSGTVSAAVSPTSPATTTSVATPRLTVVRAPAADAPSKARVLLDQPKMVLTRPEDQPYAPEAFVVRGDTVTIADRVNKQIVTFQNGRRIGAVAFPDLKLADMAIRDGHYYFLNALDQREVDEFVMDDTRTLTQVGNQILPAEADRIGWDDGRLVAQLTEQNTWVAVDGSDPVVANPTFELNGRGFRITDGHTVLEIPTRYEPTGVELIARDADYTYYQVYDNYVRANAEQVYRGYVYQFDRSEQLVHTYTLHVAADVKPSRELQIVDGRVYQLFITNKTARVLLLAPN</sequence>
<gene>
    <name evidence="2" type="ORF">ATK74_2517</name>
</gene>
<feature type="chain" id="PRO_5038980493" evidence="1">
    <location>
        <begin position="24"/>
        <end position="317"/>
    </location>
</feature>
<keyword evidence="3" id="KW-1185">Reference proteome</keyword>
<evidence type="ECO:0000256" key="1">
    <source>
        <dbReference type="SAM" id="SignalP"/>
    </source>
</evidence>
<comment type="caution">
    <text evidence="2">The sequence shown here is derived from an EMBL/GenBank/DDBJ whole genome shotgun (WGS) entry which is preliminary data.</text>
</comment>
<protein>
    <submittedName>
        <fullName evidence="2">Uncharacterized protein</fullName>
    </submittedName>
</protein>